<dbReference type="InterPro" id="IPR000620">
    <property type="entry name" value="EamA_dom"/>
</dbReference>
<evidence type="ECO:0000256" key="2">
    <source>
        <dbReference type="ARBA" id="ARBA00022692"/>
    </source>
</evidence>
<feature type="domain" description="EamA" evidence="7">
    <location>
        <begin position="106"/>
        <end position="181"/>
    </location>
</feature>
<evidence type="ECO:0000256" key="3">
    <source>
        <dbReference type="ARBA" id="ARBA00022989"/>
    </source>
</evidence>
<dbReference type="GO" id="GO:0016020">
    <property type="term" value="C:membrane"/>
    <property type="evidence" value="ECO:0007669"/>
    <property type="project" value="UniProtKB-SubCell"/>
</dbReference>
<comment type="subcellular location">
    <subcellularLocation>
        <location evidence="1">Membrane</location>
        <topology evidence="1">Multi-pass membrane protein</topology>
    </subcellularLocation>
</comment>
<gene>
    <name evidence="8" type="ORF">ENM78_02280</name>
</gene>
<dbReference type="Pfam" id="PF00892">
    <property type="entry name" value="EamA"/>
    <property type="match status" value="1"/>
</dbReference>
<evidence type="ECO:0000256" key="6">
    <source>
        <dbReference type="SAM" id="Phobius"/>
    </source>
</evidence>
<evidence type="ECO:0000256" key="5">
    <source>
        <dbReference type="SAM" id="MobiDB-lite"/>
    </source>
</evidence>
<feature type="region of interest" description="Disordered" evidence="5">
    <location>
        <begin position="1"/>
        <end position="42"/>
    </location>
</feature>
<dbReference type="AlphaFoldDB" id="A0A7J3ZJP4"/>
<dbReference type="PANTHER" id="PTHR32322:SF2">
    <property type="entry name" value="EAMA DOMAIN-CONTAINING PROTEIN"/>
    <property type="match status" value="1"/>
</dbReference>
<evidence type="ECO:0000313" key="8">
    <source>
        <dbReference type="EMBL" id="HHQ80278.1"/>
    </source>
</evidence>
<organism evidence="8">
    <name type="scientific">Fervidicoccus fontis</name>
    <dbReference type="NCBI Taxonomy" id="683846"/>
    <lineage>
        <taxon>Archaea</taxon>
        <taxon>Thermoproteota</taxon>
        <taxon>Thermoprotei</taxon>
        <taxon>Fervidicoccales</taxon>
        <taxon>Fervidicoccaceae</taxon>
        <taxon>Fervidicoccus</taxon>
    </lineage>
</organism>
<evidence type="ECO:0000256" key="1">
    <source>
        <dbReference type="ARBA" id="ARBA00004141"/>
    </source>
</evidence>
<proteinExistence type="predicted"/>
<comment type="caution">
    <text evidence="8">The sequence shown here is derived from an EMBL/GenBank/DDBJ whole genome shotgun (WGS) entry which is preliminary data.</text>
</comment>
<name>A0A7J3ZJP4_9CREN</name>
<dbReference type="Gene3D" id="1.10.3730.20">
    <property type="match status" value="1"/>
</dbReference>
<dbReference type="InterPro" id="IPR037185">
    <property type="entry name" value="EmrE-like"/>
</dbReference>
<protein>
    <submittedName>
        <fullName evidence="8">EamA family transporter</fullName>
    </submittedName>
</protein>
<feature type="transmembrane region" description="Helical" evidence="6">
    <location>
        <begin position="110"/>
        <end position="129"/>
    </location>
</feature>
<dbReference type="InterPro" id="IPR050638">
    <property type="entry name" value="AA-Vitamin_Transporters"/>
</dbReference>
<dbReference type="SUPFAM" id="SSF103481">
    <property type="entry name" value="Multidrug resistance efflux transporter EmrE"/>
    <property type="match status" value="1"/>
</dbReference>
<keyword evidence="4 6" id="KW-0472">Membrane</keyword>
<reference evidence="8" key="1">
    <citation type="journal article" date="2020" name="mSystems">
        <title>Genome- and Community-Level Interaction Insights into Carbon Utilization and Element Cycling Functions of Hydrothermarchaeota in Hydrothermal Sediment.</title>
        <authorList>
            <person name="Zhou Z."/>
            <person name="Liu Y."/>
            <person name="Xu W."/>
            <person name="Pan J."/>
            <person name="Luo Z.H."/>
            <person name="Li M."/>
        </authorList>
    </citation>
    <scope>NUCLEOTIDE SEQUENCE [LARGE SCALE GENOMIC DNA]</scope>
    <source>
        <strain evidence="8">SpSt-1116</strain>
    </source>
</reference>
<evidence type="ECO:0000256" key="4">
    <source>
        <dbReference type="ARBA" id="ARBA00023136"/>
    </source>
</evidence>
<keyword evidence="3 6" id="KW-1133">Transmembrane helix</keyword>
<keyword evidence="2 6" id="KW-0812">Transmembrane</keyword>
<sequence>MGCSPPARAVQEEAGAPRDPSRGSLRTGSSAPVPPSQVDGRGCGPGLGSGIGPLLCSSDSVLQSLARQARCSRRDCTRCSSGCRSGVGISRAAPRSHRSRGGVAVTRADLLAGAYLGVLASGLAYYLFYKGLLHAPPVVASIAATLEPVLAVIWGVALLGERLDPVEWIGIGLILSSQALLAARPRALEKARQARSQP</sequence>
<dbReference type="PANTHER" id="PTHR32322">
    <property type="entry name" value="INNER MEMBRANE TRANSPORTER"/>
    <property type="match status" value="1"/>
</dbReference>
<dbReference type="EMBL" id="DRZC01000031">
    <property type="protein sequence ID" value="HHQ80278.1"/>
    <property type="molecule type" value="Genomic_DNA"/>
</dbReference>
<feature type="transmembrane region" description="Helical" evidence="6">
    <location>
        <begin position="138"/>
        <end position="160"/>
    </location>
</feature>
<accession>A0A7J3ZJP4</accession>
<evidence type="ECO:0000259" key="7">
    <source>
        <dbReference type="Pfam" id="PF00892"/>
    </source>
</evidence>